<reference evidence="2" key="1">
    <citation type="submission" date="2020-10" db="EMBL/GenBank/DDBJ databases">
        <authorList>
            <person name="Kikuchi T."/>
        </authorList>
    </citation>
    <scope>NUCLEOTIDE SEQUENCE</scope>
    <source>
        <strain evidence="2">NKZ352</strain>
    </source>
</reference>
<dbReference type="AlphaFoldDB" id="A0A8S1HWM9"/>
<comment type="caution">
    <text evidence="2">The sequence shown here is derived from an EMBL/GenBank/DDBJ whole genome shotgun (WGS) entry which is preliminary data.</text>
</comment>
<keyword evidence="3" id="KW-1185">Reference proteome</keyword>
<gene>
    <name evidence="2" type="ORF">CAUJ_LOCUS14620</name>
</gene>
<protein>
    <submittedName>
        <fullName evidence="2">Uncharacterized protein</fullName>
    </submittedName>
</protein>
<evidence type="ECO:0000313" key="2">
    <source>
        <dbReference type="EMBL" id="CAD6198714.1"/>
    </source>
</evidence>
<organism evidence="2 3">
    <name type="scientific">Caenorhabditis auriculariae</name>
    <dbReference type="NCBI Taxonomy" id="2777116"/>
    <lineage>
        <taxon>Eukaryota</taxon>
        <taxon>Metazoa</taxon>
        <taxon>Ecdysozoa</taxon>
        <taxon>Nematoda</taxon>
        <taxon>Chromadorea</taxon>
        <taxon>Rhabditida</taxon>
        <taxon>Rhabditina</taxon>
        <taxon>Rhabditomorpha</taxon>
        <taxon>Rhabditoidea</taxon>
        <taxon>Rhabditidae</taxon>
        <taxon>Peloderinae</taxon>
        <taxon>Caenorhabditis</taxon>
    </lineage>
</organism>
<feature type="signal peptide" evidence="1">
    <location>
        <begin position="1"/>
        <end position="21"/>
    </location>
</feature>
<dbReference type="EMBL" id="CAJGYM010000136">
    <property type="protein sequence ID" value="CAD6198714.1"/>
    <property type="molecule type" value="Genomic_DNA"/>
</dbReference>
<evidence type="ECO:0000256" key="1">
    <source>
        <dbReference type="SAM" id="SignalP"/>
    </source>
</evidence>
<keyword evidence="1" id="KW-0732">Signal</keyword>
<accession>A0A8S1HWM9</accession>
<feature type="chain" id="PRO_5035767646" evidence="1">
    <location>
        <begin position="22"/>
        <end position="96"/>
    </location>
</feature>
<proteinExistence type="predicted"/>
<name>A0A8S1HWM9_9PELO</name>
<evidence type="ECO:0000313" key="3">
    <source>
        <dbReference type="Proteomes" id="UP000835052"/>
    </source>
</evidence>
<dbReference type="Proteomes" id="UP000835052">
    <property type="component" value="Unassembled WGS sequence"/>
</dbReference>
<dbReference type="OrthoDB" id="5787458at2759"/>
<sequence>MLNSKTYALMLFFLVFGQTTTVDRPVQVPDKDQTLKNLVYRAAVPEANSQFGDTYYWVPATQQFSATRITVSFICLKLSAVFSGKKFILDVHYSEK</sequence>